<dbReference type="Proteomes" id="UP000887574">
    <property type="component" value="Unplaced"/>
</dbReference>
<sequence>MIDPSNKHVKIIDYSDAKYTQSSKSSDFKGLYDTFHDYWDRSDDCWKLLESLISKKPKLNKYGLESIKKHKCFINIDWQKLYNGEDSIASSSSASAPPRY</sequence>
<protein>
    <submittedName>
        <fullName evidence="2">Uncharacterized protein</fullName>
    </submittedName>
</protein>
<keyword evidence="1" id="KW-1185">Reference proteome</keyword>
<evidence type="ECO:0000313" key="1">
    <source>
        <dbReference type="Proteomes" id="UP000887574"/>
    </source>
</evidence>
<organism evidence="1 2">
    <name type="scientific">Ditylenchus dipsaci</name>
    <dbReference type="NCBI Taxonomy" id="166011"/>
    <lineage>
        <taxon>Eukaryota</taxon>
        <taxon>Metazoa</taxon>
        <taxon>Ecdysozoa</taxon>
        <taxon>Nematoda</taxon>
        <taxon>Chromadorea</taxon>
        <taxon>Rhabditida</taxon>
        <taxon>Tylenchina</taxon>
        <taxon>Tylenchomorpha</taxon>
        <taxon>Sphaerularioidea</taxon>
        <taxon>Anguinidae</taxon>
        <taxon>Anguininae</taxon>
        <taxon>Ditylenchus</taxon>
    </lineage>
</organism>
<dbReference type="AlphaFoldDB" id="A0A915DMP3"/>
<evidence type="ECO:0000313" key="2">
    <source>
        <dbReference type="WBParaSite" id="jg21690"/>
    </source>
</evidence>
<dbReference type="WBParaSite" id="jg21690">
    <property type="protein sequence ID" value="jg21690"/>
    <property type="gene ID" value="jg21690"/>
</dbReference>
<reference evidence="2" key="1">
    <citation type="submission" date="2022-11" db="UniProtKB">
        <authorList>
            <consortium name="WormBaseParasite"/>
        </authorList>
    </citation>
    <scope>IDENTIFICATION</scope>
</reference>
<name>A0A915DMP3_9BILA</name>
<accession>A0A915DMP3</accession>
<proteinExistence type="predicted"/>